<name>A0ABW8EX94_9BURK</name>
<dbReference type="PANTHER" id="PTHR34606:SF4">
    <property type="entry name" value="OUTER MEMBRANE LIPOPROTEIN DOLP"/>
    <property type="match status" value="1"/>
</dbReference>
<keyword evidence="3" id="KW-1185">Reference proteome</keyword>
<proteinExistence type="predicted"/>
<evidence type="ECO:0000313" key="2">
    <source>
        <dbReference type="EMBL" id="MFJ3046080.1"/>
    </source>
</evidence>
<reference evidence="2 3" key="1">
    <citation type="submission" date="2024-10" db="EMBL/GenBank/DDBJ databases">
        <title>The Natural Products Discovery Center: Release of the First 8490 Sequenced Strains for Exploring Actinobacteria Biosynthetic Diversity.</title>
        <authorList>
            <person name="Kalkreuter E."/>
            <person name="Kautsar S.A."/>
            <person name="Yang D."/>
            <person name="Bader C.D."/>
            <person name="Teijaro C.N."/>
            <person name="Fluegel L."/>
            <person name="Davis C.M."/>
            <person name="Simpson J.R."/>
            <person name="Lauterbach L."/>
            <person name="Steele A.D."/>
            <person name="Gui C."/>
            <person name="Meng S."/>
            <person name="Li G."/>
            <person name="Viehrig K."/>
            <person name="Ye F."/>
            <person name="Su P."/>
            <person name="Kiefer A.F."/>
            <person name="Nichols A."/>
            <person name="Cepeda A.J."/>
            <person name="Yan W."/>
            <person name="Fan B."/>
            <person name="Jiang Y."/>
            <person name="Adhikari A."/>
            <person name="Zheng C.-J."/>
            <person name="Schuster L."/>
            <person name="Cowan T.M."/>
            <person name="Smanski M.J."/>
            <person name="Chevrette M.G."/>
            <person name="De Carvalho L.P.S."/>
            <person name="Shen B."/>
        </authorList>
    </citation>
    <scope>NUCLEOTIDE SEQUENCE [LARGE SCALE GENOMIC DNA]</scope>
    <source>
        <strain evidence="2 3">NPDC087045</strain>
    </source>
</reference>
<feature type="domain" description="BON" evidence="1">
    <location>
        <begin position="78"/>
        <end position="146"/>
    </location>
</feature>
<evidence type="ECO:0000313" key="3">
    <source>
        <dbReference type="Proteomes" id="UP001617427"/>
    </source>
</evidence>
<dbReference type="InterPro" id="IPR007055">
    <property type="entry name" value="BON_dom"/>
</dbReference>
<feature type="domain" description="BON" evidence="1">
    <location>
        <begin position="3"/>
        <end position="71"/>
    </location>
</feature>
<dbReference type="Gene3D" id="3.30.1340.30">
    <property type="match status" value="3"/>
</dbReference>
<gene>
    <name evidence="2" type="ORF">ACIPEN_09625</name>
</gene>
<dbReference type="Pfam" id="PF04972">
    <property type="entry name" value="BON"/>
    <property type="match status" value="3"/>
</dbReference>
<organism evidence="2 3">
    <name type="scientific">Herbaspirillum chlorophenolicum</name>
    <dbReference type="NCBI Taxonomy" id="211589"/>
    <lineage>
        <taxon>Bacteria</taxon>
        <taxon>Pseudomonadati</taxon>
        <taxon>Pseudomonadota</taxon>
        <taxon>Betaproteobacteria</taxon>
        <taxon>Burkholderiales</taxon>
        <taxon>Oxalobacteraceae</taxon>
        <taxon>Herbaspirillum</taxon>
    </lineage>
</organism>
<dbReference type="PANTHER" id="PTHR34606">
    <property type="entry name" value="BON DOMAIN-CONTAINING PROTEIN"/>
    <property type="match status" value="1"/>
</dbReference>
<accession>A0ABW8EX94</accession>
<dbReference type="PROSITE" id="PS50914">
    <property type="entry name" value="BON"/>
    <property type="match status" value="3"/>
</dbReference>
<dbReference type="RefSeq" id="WP_402700007.1">
    <property type="nucleotide sequence ID" value="NZ_JBIUZV010000004.1"/>
</dbReference>
<feature type="domain" description="BON" evidence="1">
    <location>
        <begin position="149"/>
        <end position="216"/>
    </location>
</feature>
<dbReference type="EMBL" id="JBIUZV010000004">
    <property type="protein sequence ID" value="MFJ3046080.1"/>
    <property type="molecule type" value="Genomic_DNA"/>
</dbReference>
<dbReference type="Proteomes" id="UP001617427">
    <property type="component" value="Unassembled WGS sequence"/>
</dbReference>
<evidence type="ECO:0000259" key="1">
    <source>
        <dbReference type="PROSITE" id="PS50914"/>
    </source>
</evidence>
<sequence>MKTDIQLQQDVMAELLSEPCVSPAQIGVDVKDGVVTLAGQVDSFTAKWGAESAAKRVAGVKALAVEMEVRLPGMIRHADRDIARAVGNVLSWMPYLPQDAISVTCEKGWVTLSGEVQWKYQRESAHAAIRHLMGVLGTSNQILIKPARSTSLAKDDIETALNDQAHVDAKDILVTIHGAEVTLSGNVHSIAERYQAKNSVWRSPGVNNVIDHLTVS</sequence>
<dbReference type="InterPro" id="IPR051686">
    <property type="entry name" value="Lipoprotein_DolP"/>
</dbReference>
<protein>
    <submittedName>
        <fullName evidence="2">BON domain-containing protein</fullName>
    </submittedName>
</protein>
<comment type="caution">
    <text evidence="2">The sequence shown here is derived from an EMBL/GenBank/DDBJ whole genome shotgun (WGS) entry which is preliminary data.</text>
</comment>